<dbReference type="SUPFAM" id="SSF55159">
    <property type="entry name" value="eIF1-like"/>
    <property type="match status" value="1"/>
</dbReference>
<comment type="caution">
    <text evidence="1">The sequence shown here is derived from an EMBL/GenBank/DDBJ whole genome shotgun (WGS) entry which is preliminary data.</text>
</comment>
<dbReference type="AlphaFoldDB" id="A0A5N5H663"/>
<evidence type="ECO:0000313" key="2">
    <source>
        <dbReference type="Proteomes" id="UP000327157"/>
    </source>
</evidence>
<name>A0A5N5H663_9ROSA</name>
<dbReference type="GO" id="GO:0003743">
    <property type="term" value="F:translation initiation factor activity"/>
    <property type="evidence" value="ECO:0007669"/>
    <property type="project" value="InterPro"/>
</dbReference>
<evidence type="ECO:0000313" key="1">
    <source>
        <dbReference type="EMBL" id="KAB2622093.1"/>
    </source>
</evidence>
<organism evidence="1 2">
    <name type="scientific">Pyrus ussuriensis x Pyrus communis</name>
    <dbReference type="NCBI Taxonomy" id="2448454"/>
    <lineage>
        <taxon>Eukaryota</taxon>
        <taxon>Viridiplantae</taxon>
        <taxon>Streptophyta</taxon>
        <taxon>Embryophyta</taxon>
        <taxon>Tracheophyta</taxon>
        <taxon>Spermatophyta</taxon>
        <taxon>Magnoliopsida</taxon>
        <taxon>eudicotyledons</taxon>
        <taxon>Gunneridae</taxon>
        <taxon>Pentapetalae</taxon>
        <taxon>rosids</taxon>
        <taxon>fabids</taxon>
        <taxon>Rosales</taxon>
        <taxon>Rosaceae</taxon>
        <taxon>Amygdaloideae</taxon>
        <taxon>Maleae</taxon>
        <taxon>Pyrus</taxon>
    </lineage>
</organism>
<protein>
    <submittedName>
        <fullName evidence="1">Uncharacterized protein</fullName>
    </submittedName>
</protein>
<keyword evidence="2" id="KW-1185">Reference proteome</keyword>
<accession>A0A5N5H663</accession>
<dbReference type="OrthoDB" id="10431058at2759"/>
<sequence>MSLDLRTTKLCGNGYILQQERVIPVCYFAKEASCSMLREDVVIEISSVVFFLQEKQETTIEKAMRNKRKCITTVKGLPLFGPNRSIRAS</sequence>
<reference evidence="2" key="2">
    <citation type="submission" date="2019-10" db="EMBL/GenBank/DDBJ databases">
        <title>A de novo genome assembly of a pear dwarfing rootstock.</title>
        <authorList>
            <person name="Wang F."/>
            <person name="Wang J."/>
            <person name="Li S."/>
            <person name="Zhang Y."/>
            <person name="Fang M."/>
            <person name="Ma L."/>
            <person name="Zhao Y."/>
            <person name="Jiang S."/>
        </authorList>
    </citation>
    <scope>NUCLEOTIDE SEQUENCE [LARGE SCALE GENOMIC DNA]</scope>
</reference>
<reference evidence="1 2" key="1">
    <citation type="submission" date="2019-09" db="EMBL/GenBank/DDBJ databases">
        <authorList>
            <person name="Ou C."/>
        </authorList>
    </citation>
    <scope>NUCLEOTIDE SEQUENCE [LARGE SCALE GENOMIC DNA]</scope>
    <source>
        <strain evidence="1">S2</strain>
        <tissue evidence="1">Leaf</tissue>
    </source>
</reference>
<dbReference type="InterPro" id="IPR036877">
    <property type="entry name" value="SUI1_dom_sf"/>
</dbReference>
<gene>
    <name evidence="1" type="ORF">D8674_024275</name>
</gene>
<dbReference type="EMBL" id="SMOL01000231">
    <property type="protein sequence ID" value="KAB2622093.1"/>
    <property type="molecule type" value="Genomic_DNA"/>
</dbReference>
<dbReference type="Proteomes" id="UP000327157">
    <property type="component" value="Chromosome 4"/>
</dbReference>
<reference evidence="1 2" key="3">
    <citation type="submission" date="2019-11" db="EMBL/GenBank/DDBJ databases">
        <title>A de novo genome assembly of a pear dwarfing rootstock.</title>
        <authorList>
            <person name="Wang F."/>
            <person name="Wang J."/>
            <person name="Li S."/>
            <person name="Zhang Y."/>
            <person name="Fang M."/>
            <person name="Ma L."/>
            <person name="Zhao Y."/>
            <person name="Jiang S."/>
        </authorList>
    </citation>
    <scope>NUCLEOTIDE SEQUENCE [LARGE SCALE GENOMIC DNA]</scope>
    <source>
        <strain evidence="1">S2</strain>
        <tissue evidence="1">Leaf</tissue>
    </source>
</reference>
<proteinExistence type="predicted"/>